<dbReference type="Proteomes" id="UP000824125">
    <property type="component" value="Unassembled WGS sequence"/>
</dbReference>
<dbReference type="InterPro" id="IPR024499">
    <property type="entry name" value="Mbeg1-like"/>
</dbReference>
<reference evidence="1" key="2">
    <citation type="journal article" date="2021" name="PeerJ">
        <title>Extensive microbial diversity within the chicken gut microbiome revealed by metagenomics and culture.</title>
        <authorList>
            <person name="Gilroy R."/>
            <person name="Ravi A."/>
            <person name="Getino M."/>
            <person name="Pursley I."/>
            <person name="Horton D.L."/>
            <person name="Alikhan N.F."/>
            <person name="Baker D."/>
            <person name="Gharbi K."/>
            <person name="Hall N."/>
            <person name="Watson M."/>
            <person name="Adriaenssens E.M."/>
            <person name="Foster-Nyarko E."/>
            <person name="Jarju S."/>
            <person name="Secka A."/>
            <person name="Antonio M."/>
            <person name="Oren A."/>
            <person name="Chaudhuri R.R."/>
            <person name="La Ragione R."/>
            <person name="Hildebrand F."/>
            <person name="Pallen M.J."/>
        </authorList>
    </citation>
    <scope>NUCLEOTIDE SEQUENCE</scope>
    <source>
        <strain evidence="1">CHK176-6737</strain>
    </source>
</reference>
<evidence type="ECO:0000313" key="2">
    <source>
        <dbReference type="Proteomes" id="UP000824125"/>
    </source>
</evidence>
<dbReference type="EMBL" id="DVNM01000002">
    <property type="protein sequence ID" value="HIU68393.1"/>
    <property type="molecule type" value="Genomic_DNA"/>
</dbReference>
<dbReference type="InterPro" id="IPR029058">
    <property type="entry name" value="AB_hydrolase_fold"/>
</dbReference>
<protein>
    <submittedName>
        <fullName evidence="1">DUF2974 domain-containing protein</fullName>
    </submittedName>
</protein>
<sequence length="391" mass="44832">MDTLFDYIDKFANENFYDKPYNAVDALVFSQFAYIEFEKCFAFDTRLLISDIWRKITENVSDAEFRTFSSLMQKSILLLSHAAMTARYQNVLVSGYKNIISNEDEKQFSATCFKTRTGECVLAFRGTDETLAGLKESAMLSFTFPVFSQKAAAEYLRDFLDEHFEKVHLTGHSKGGNLAVYAAVQNVKKAERVLDIYNFDGPGFQESFVQSAGHDRINEKITTILPEGSIVGQLFCHDEKILVVESDKSGLSQHHAFNWYIRGDDFVYANEPQYVSTLFEKTINDLFENVSRDKVEEVFESLFSILDATGAETLDDLKRLRPDKLKAIWKAIENADKNDRGYLKEIFSLLIHYGFVNALPDMRAELADWRKEIELALTKHFKLPEQKNADD</sequence>
<organism evidence="1 2">
    <name type="scientific">Candidatus Scybalenecus merdavium</name>
    <dbReference type="NCBI Taxonomy" id="2840939"/>
    <lineage>
        <taxon>Bacteria</taxon>
        <taxon>Bacillati</taxon>
        <taxon>Bacillota</taxon>
        <taxon>Clostridia</taxon>
        <taxon>Eubacteriales</taxon>
        <taxon>Oscillospiraceae</taxon>
        <taxon>Oscillospiraceae incertae sedis</taxon>
        <taxon>Candidatus Scybalenecus</taxon>
    </lineage>
</organism>
<dbReference type="Pfam" id="PF11187">
    <property type="entry name" value="Mbeg1-like"/>
    <property type="match status" value="1"/>
</dbReference>
<proteinExistence type="predicted"/>
<reference evidence="1" key="1">
    <citation type="submission" date="2020-10" db="EMBL/GenBank/DDBJ databases">
        <authorList>
            <person name="Gilroy R."/>
        </authorList>
    </citation>
    <scope>NUCLEOTIDE SEQUENCE</scope>
    <source>
        <strain evidence="1">CHK176-6737</strain>
    </source>
</reference>
<accession>A0A9D1MST9</accession>
<dbReference type="AlphaFoldDB" id="A0A9D1MST9"/>
<gene>
    <name evidence="1" type="ORF">IAD23_00360</name>
</gene>
<dbReference type="Gene3D" id="3.40.50.1820">
    <property type="entry name" value="alpha/beta hydrolase"/>
    <property type="match status" value="1"/>
</dbReference>
<name>A0A9D1MST9_9FIRM</name>
<evidence type="ECO:0000313" key="1">
    <source>
        <dbReference type="EMBL" id="HIU68393.1"/>
    </source>
</evidence>
<comment type="caution">
    <text evidence="1">The sequence shown here is derived from an EMBL/GenBank/DDBJ whole genome shotgun (WGS) entry which is preliminary data.</text>
</comment>
<dbReference type="SUPFAM" id="SSF53474">
    <property type="entry name" value="alpha/beta-Hydrolases"/>
    <property type="match status" value="1"/>
</dbReference>